<evidence type="ECO:0000313" key="3">
    <source>
        <dbReference type="Proteomes" id="UP000689967"/>
    </source>
</evidence>
<dbReference type="Pfam" id="PF03781">
    <property type="entry name" value="FGE-sulfatase"/>
    <property type="match status" value="1"/>
</dbReference>
<gene>
    <name evidence="2" type="ORF">JJQ90_09395</name>
</gene>
<keyword evidence="3" id="KW-1185">Reference proteome</keyword>
<reference evidence="2 3" key="1">
    <citation type="submission" date="2021-01" db="EMBL/GenBank/DDBJ databases">
        <title>Roseomonas sp. nov, a bacterium isolated from an oil production mixture in Yumen Oilfield.</title>
        <authorList>
            <person name="Wu D."/>
        </authorList>
    </citation>
    <scope>NUCLEOTIDE SEQUENCE [LARGE SCALE GENOMIC DNA]</scope>
    <source>
        <strain evidence="2 3">ROY-5-3</strain>
    </source>
</reference>
<name>A0ABS6H5G5_9PROT</name>
<comment type="caution">
    <text evidence="2">The sequence shown here is derived from an EMBL/GenBank/DDBJ whole genome shotgun (WGS) entry which is preliminary data.</text>
</comment>
<organism evidence="2 3">
    <name type="scientific">Falsiroseomonas oleicola</name>
    <dbReference type="NCBI Taxonomy" id="2801474"/>
    <lineage>
        <taxon>Bacteria</taxon>
        <taxon>Pseudomonadati</taxon>
        <taxon>Pseudomonadota</taxon>
        <taxon>Alphaproteobacteria</taxon>
        <taxon>Acetobacterales</taxon>
        <taxon>Roseomonadaceae</taxon>
        <taxon>Falsiroseomonas</taxon>
    </lineage>
</organism>
<dbReference type="Proteomes" id="UP000689967">
    <property type="component" value="Unassembled WGS sequence"/>
</dbReference>
<evidence type="ECO:0000259" key="1">
    <source>
        <dbReference type="Pfam" id="PF03781"/>
    </source>
</evidence>
<sequence length="316" mass="33888">MEAPVKSCCVPASGRAAGPAPSLLAAGGVDDARVVDIPGGSVTLGTDTPFFREDGEGPARRAALRPFRIDAHAVSNRRYAAFVAATGYRTEAERYGWSYVFHSFLAAGTEAPSPEGTPWWRQVHGAYWAVPEGPGSTIADRLDHPATHIGWNDAAAFAAWAGGRLPSEAEWEHAAKGGDDSARFPWGAAEPDDGNALCNIWQGRFPVRNSLADGFLGTAPVDAYRPNGFGLFNTCGNVWEWCADPFRVRSLSAAAKQRNQAATAERERVMKGGSYLCHRSYCYRYRIAARSGRSPDTSAGHTGFRVAYDAGASQAM</sequence>
<dbReference type="PANTHER" id="PTHR23150:SF19">
    <property type="entry name" value="FORMYLGLYCINE-GENERATING ENZYME"/>
    <property type="match status" value="1"/>
</dbReference>
<proteinExistence type="predicted"/>
<feature type="domain" description="Sulfatase-modifying factor enzyme-like" evidence="1">
    <location>
        <begin position="33"/>
        <end position="307"/>
    </location>
</feature>
<accession>A0ABS6H5G5</accession>
<dbReference type="PANTHER" id="PTHR23150">
    <property type="entry name" value="SULFATASE MODIFYING FACTOR 1, 2"/>
    <property type="match status" value="1"/>
</dbReference>
<protein>
    <submittedName>
        <fullName evidence="2">Formylglycine-generating enzyme family protein</fullName>
    </submittedName>
</protein>
<dbReference type="InterPro" id="IPR005532">
    <property type="entry name" value="SUMF_dom"/>
</dbReference>
<dbReference type="RefSeq" id="WP_216874648.1">
    <property type="nucleotide sequence ID" value="NZ_JAERQM010000002.1"/>
</dbReference>
<evidence type="ECO:0000313" key="2">
    <source>
        <dbReference type="EMBL" id="MBU8543919.1"/>
    </source>
</evidence>
<dbReference type="EMBL" id="JAERQM010000002">
    <property type="protein sequence ID" value="MBU8543919.1"/>
    <property type="molecule type" value="Genomic_DNA"/>
</dbReference>
<dbReference type="InterPro" id="IPR051043">
    <property type="entry name" value="Sulfatase_Mod_Factor_Kinase"/>
</dbReference>